<dbReference type="PANTHER" id="PTHR12001:SF69">
    <property type="entry name" value="ALL TRANS-POLYPRENYL-DIPHOSPHATE SYNTHASE PDSS1"/>
    <property type="match status" value="1"/>
</dbReference>
<sequence>MSNAEQPIAATDLLGDLDLKLPAGFELIAADPKLGPQILSSLARIEERLAEAIAQTDHLADVASRHLLSAGGKRVRPLLALLSAAVDGEINDEVIEAAVVVELTHLATLYHDDVMDDAPKRRGVDSAQMIWGNSVAILTGDLIFSRASLLVSELGTRPMKIQSQTFERLVLGQLFETTGPREGQDLLDHYIAVIEGKTGSLIAAAGEYGSLLSGASEDVISMVKAYGELVGVAFQLADDVIDIVSDGKTSGKTRGTDLREGVPTLPTILLDRAVAAGDESAIKVRALLDADLSSDEALETAVEALAAHPVTQEAWQIAYDWADRAIAAIAPLPESTAKAALESFAHAVVHREG</sequence>
<dbReference type="GO" id="GO:0004659">
    <property type="term" value="F:prenyltransferase activity"/>
    <property type="evidence" value="ECO:0007669"/>
    <property type="project" value="InterPro"/>
</dbReference>
<protein>
    <submittedName>
        <fullName evidence="7">Polyprenyl synthetase family protein</fullName>
    </submittedName>
</protein>
<keyword evidence="3 6" id="KW-0808">Transferase</keyword>
<dbReference type="Proteomes" id="UP000218628">
    <property type="component" value="Chromosome"/>
</dbReference>
<dbReference type="GO" id="GO:0046872">
    <property type="term" value="F:metal ion binding"/>
    <property type="evidence" value="ECO:0007669"/>
    <property type="project" value="UniProtKB-KW"/>
</dbReference>
<keyword evidence="5" id="KW-0460">Magnesium</keyword>
<reference evidence="9" key="2">
    <citation type="submission" date="2017-09" db="EMBL/GenBank/DDBJ databases">
        <title>FDA dAtabase for Regulatory Grade micrObial Sequences (FDA-ARGOS): Supporting development and validation of Infectious Disease Dx tests.</title>
        <authorList>
            <person name="Minogue T."/>
            <person name="Wolcott M."/>
            <person name="Wasieloski L."/>
            <person name="Aguilar W."/>
            <person name="Moore D."/>
            <person name="Tallon L."/>
            <person name="Sadzewicz L."/>
            <person name="Ott S."/>
            <person name="Zhao X."/>
            <person name="Nagaraj S."/>
            <person name="Vavikolanu K."/>
            <person name="Aluvathingal J."/>
            <person name="Nadendla S."/>
            <person name="Sichtig H."/>
        </authorList>
    </citation>
    <scope>NUCLEOTIDE SEQUENCE [LARGE SCALE GENOMIC DNA]</scope>
    <source>
        <strain evidence="9">FDAARGOS_369</strain>
    </source>
</reference>
<dbReference type="InterPro" id="IPR000092">
    <property type="entry name" value="Polyprenyl_synt"/>
</dbReference>
<dbReference type="PANTHER" id="PTHR12001">
    <property type="entry name" value="GERANYLGERANYL PYROPHOSPHATE SYNTHASE"/>
    <property type="match status" value="1"/>
</dbReference>
<reference evidence="8" key="3">
    <citation type="submission" date="2020-04" db="EMBL/GenBank/DDBJ databases">
        <title>Deep metagenomics examines the oral microbiome during advanced dental caries in children, revealing novel taxa and co-occurrences with host molecules.</title>
        <authorList>
            <person name="Baker J.L."/>
            <person name="Morton J.T."/>
            <person name="Dinis M."/>
            <person name="Alvarez R."/>
            <person name="Tran N.C."/>
            <person name="Knight R."/>
            <person name="Edlund A."/>
        </authorList>
    </citation>
    <scope>NUCLEOTIDE SEQUENCE</scope>
    <source>
        <strain evidence="8">JCVI_39_bin.18</strain>
    </source>
</reference>
<keyword evidence="4" id="KW-0479">Metal-binding</keyword>
<evidence type="ECO:0000256" key="2">
    <source>
        <dbReference type="ARBA" id="ARBA00006706"/>
    </source>
</evidence>
<dbReference type="EMBL" id="JABZXO010000001">
    <property type="protein sequence ID" value="MBF1656329.1"/>
    <property type="molecule type" value="Genomic_DNA"/>
</dbReference>
<dbReference type="Pfam" id="PF00348">
    <property type="entry name" value="polyprenyl_synt"/>
    <property type="match status" value="1"/>
</dbReference>
<proteinExistence type="inferred from homology"/>
<evidence type="ECO:0000256" key="4">
    <source>
        <dbReference type="ARBA" id="ARBA00022723"/>
    </source>
</evidence>
<dbReference type="SUPFAM" id="SSF48576">
    <property type="entry name" value="Terpenoid synthases"/>
    <property type="match status" value="1"/>
</dbReference>
<name>A0A291DG42_9MICC</name>
<dbReference type="SFLD" id="SFLDS00005">
    <property type="entry name" value="Isoprenoid_Synthase_Type_I"/>
    <property type="match status" value="1"/>
</dbReference>
<gene>
    <name evidence="7" type="ORF">CO690_07155</name>
    <name evidence="8" type="ORF">HXO61_00075</name>
</gene>
<dbReference type="SFLD" id="SFLDG01017">
    <property type="entry name" value="Polyprenyl_Transferase_Like"/>
    <property type="match status" value="1"/>
</dbReference>
<accession>A0A291DG42</accession>
<dbReference type="Gene3D" id="1.10.600.10">
    <property type="entry name" value="Farnesyl Diphosphate Synthase"/>
    <property type="match status" value="1"/>
</dbReference>
<reference evidence="7" key="1">
    <citation type="submission" date="2017-09" db="EMBL/GenBank/DDBJ databases">
        <title>FDA dAtabase for Regulatory Grade micrObial Sequences (FDA-ARGOS): Supporting development and validation of Infectious Disease Dx tests.</title>
        <authorList>
            <person name="Campos J."/>
            <person name="Goldberg B."/>
            <person name="Tallon L."/>
            <person name="Sadzewicz L."/>
            <person name="Ott S."/>
            <person name="Zhao X."/>
            <person name="Nagaraj S."/>
            <person name="Vavikolanu K."/>
            <person name="Aluvathingal J."/>
            <person name="Nadendla S."/>
            <person name="Geyer C."/>
            <person name="Nandy P."/>
            <person name="Hobson J."/>
            <person name="Sichtig H."/>
        </authorList>
    </citation>
    <scope>NUCLEOTIDE SEQUENCE</scope>
    <source>
        <strain evidence="7">FDAARGOS_369</strain>
    </source>
</reference>
<evidence type="ECO:0000256" key="3">
    <source>
        <dbReference type="ARBA" id="ARBA00022679"/>
    </source>
</evidence>
<evidence type="ECO:0000313" key="8">
    <source>
        <dbReference type="EMBL" id="MBF1656329.1"/>
    </source>
</evidence>
<dbReference type="GO" id="GO:0008299">
    <property type="term" value="P:isoprenoid biosynthetic process"/>
    <property type="evidence" value="ECO:0007669"/>
    <property type="project" value="InterPro"/>
</dbReference>
<evidence type="ECO:0000313" key="9">
    <source>
        <dbReference type="Proteomes" id="UP000218628"/>
    </source>
</evidence>
<dbReference type="InterPro" id="IPR033749">
    <property type="entry name" value="Polyprenyl_synt_CS"/>
</dbReference>
<dbReference type="InterPro" id="IPR008949">
    <property type="entry name" value="Isoprenoid_synthase_dom_sf"/>
</dbReference>
<evidence type="ECO:0000256" key="5">
    <source>
        <dbReference type="ARBA" id="ARBA00022842"/>
    </source>
</evidence>
<evidence type="ECO:0000256" key="6">
    <source>
        <dbReference type="RuleBase" id="RU004466"/>
    </source>
</evidence>
<dbReference type="RefSeq" id="WP_070643047.1">
    <property type="nucleotide sequence ID" value="NZ_CAURGI010000003.1"/>
</dbReference>
<comment type="cofactor">
    <cofactor evidence="1">
        <name>Mg(2+)</name>
        <dbReference type="ChEBI" id="CHEBI:18420"/>
    </cofactor>
</comment>
<evidence type="ECO:0000256" key="1">
    <source>
        <dbReference type="ARBA" id="ARBA00001946"/>
    </source>
</evidence>
<evidence type="ECO:0000313" key="7">
    <source>
        <dbReference type="EMBL" id="ATF63466.1"/>
    </source>
</evidence>
<dbReference type="AlphaFoldDB" id="A0A291DG42"/>
<dbReference type="EMBL" id="CP023510">
    <property type="protein sequence ID" value="ATF63466.1"/>
    <property type="molecule type" value="Genomic_DNA"/>
</dbReference>
<comment type="similarity">
    <text evidence="2 6">Belongs to the FPP/GGPP synthase family.</text>
</comment>
<dbReference type="PROSITE" id="PS00444">
    <property type="entry name" value="POLYPRENYL_SYNTHASE_2"/>
    <property type="match status" value="1"/>
</dbReference>
<organism evidence="7 9">
    <name type="scientific">Rothia mucilaginosa</name>
    <dbReference type="NCBI Taxonomy" id="43675"/>
    <lineage>
        <taxon>Bacteria</taxon>
        <taxon>Bacillati</taxon>
        <taxon>Actinomycetota</taxon>
        <taxon>Actinomycetes</taxon>
        <taxon>Micrococcales</taxon>
        <taxon>Micrococcaceae</taxon>
        <taxon>Rothia</taxon>
    </lineage>
</organism>
<dbReference type="Proteomes" id="UP000770330">
    <property type="component" value="Unassembled WGS sequence"/>
</dbReference>
<dbReference type="CDD" id="cd00685">
    <property type="entry name" value="Trans_IPPS_HT"/>
    <property type="match status" value="1"/>
</dbReference>